<accession>X1VNT4</accession>
<organism evidence="1">
    <name type="scientific">marine sediment metagenome</name>
    <dbReference type="NCBI Taxonomy" id="412755"/>
    <lineage>
        <taxon>unclassified sequences</taxon>
        <taxon>metagenomes</taxon>
        <taxon>ecological metagenomes</taxon>
    </lineage>
</organism>
<evidence type="ECO:0000313" key="1">
    <source>
        <dbReference type="EMBL" id="GAJ10515.1"/>
    </source>
</evidence>
<name>X1VNT4_9ZZZZ</name>
<comment type="caution">
    <text evidence="1">The sequence shown here is derived from an EMBL/GenBank/DDBJ whole genome shotgun (WGS) entry which is preliminary data.</text>
</comment>
<proteinExistence type="predicted"/>
<feature type="non-terminal residue" evidence="1">
    <location>
        <position position="1"/>
    </location>
</feature>
<dbReference type="AlphaFoldDB" id="X1VNT4"/>
<gene>
    <name evidence="1" type="ORF">S12H4_49231</name>
</gene>
<protein>
    <submittedName>
        <fullName evidence="1">Uncharacterized protein</fullName>
    </submittedName>
</protein>
<sequence length="41" mass="4378">SLRSRGGCLVSFFGMMVSEGLTKTAFYEGTLKGGKYKSEPG</sequence>
<dbReference type="EMBL" id="BARW01030864">
    <property type="protein sequence ID" value="GAJ10515.1"/>
    <property type="molecule type" value="Genomic_DNA"/>
</dbReference>
<reference evidence="1" key="1">
    <citation type="journal article" date="2014" name="Front. Microbiol.">
        <title>High frequency of phylogenetically diverse reductive dehalogenase-homologous genes in deep subseafloor sedimentary metagenomes.</title>
        <authorList>
            <person name="Kawai M."/>
            <person name="Futagami T."/>
            <person name="Toyoda A."/>
            <person name="Takaki Y."/>
            <person name="Nishi S."/>
            <person name="Hori S."/>
            <person name="Arai W."/>
            <person name="Tsubouchi T."/>
            <person name="Morono Y."/>
            <person name="Uchiyama I."/>
            <person name="Ito T."/>
            <person name="Fujiyama A."/>
            <person name="Inagaki F."/>
            <person name="Takami H."/>
        </authorList>
    </citation>
    <scope>NUCLEOTIDE SEQUENCE</scope>
    <source>
        <strain evidence="1">Expedition CK06-06</strain>
    </source>
</reference>